<keyword evidence="2" id="KW-0229">DNA integration</keyword>
<feature type="domain" description="Tyr recombinase" evidence="7">
    <location>
        <begin position="122"/>
        <end position="308"/>
    </location>
</feature>
<dbReference type="AlphaFoldDB" id="W1JAD0"/>
<dbReference type="RefSeq" id="WP_038266186.1">
    <property type="nucleotide sequence ID" value="NZ_CAWLVK010000261.1"/>
</dbReference>
<feature type="domain" description="Core-binding (CB)" evidence="8">
    <location>
        <begin position="10"/>
        <end position="101"/>
    </location>
</feature>
<dbReference type="PROSITE" id="PS51898">
    <property type="entry name" value="TYR_RECOMBINASE"/>
    <property type="match status" value="1"/>
</dbReference>
<reference evidence="9 10" key="1">
    <citation type="submission" date="2013-11" db="EMBL/GenBank/DDBJ databases">
        <title>Draft genome sequence and annotation of the entomopathogenic bacterium, Xenorhabdus cabanillasi strain JM26.</title>
        <authorList>
            <person name="Gualtieri M."/>
            <person name="Ogier J.C."/>
            <person name="Pages S."/>
            <person name="Givaudan A."/>
            <person name="Gaudriault S."/>
        </authorList>
    </citation>
    <scope>NUCLEOTIDE SEQUENCE [LARGE SCALE GENOMIC DNA]</scope>
    <source>
        <strain evidence="9 10">JM26</strain>
    </source>
</reference>
<keyword evidence="4" id="KW-0233">DNA recombination</keyword>
<evidence type="ECO:0000256" key="1">
    <source>
        <dbReference type="ARBA" id="ARBA00008857"/>
    </source>
</evidence>
<dbReference type="Pfam" id="PF00589">
    <property type="entry name" value="Phage_integrase"/>
    <property type="match status" value="1"/>
</dbReference>
<protein>
    <submittedName>
        <fullName evidence="9">Tyrosine recombinase xerC 2</fullName>
    </submittedName>
</protein>
<evidence type="ECO:0000256" key="6">
    <source>
        <dbReference type="SAM" id="MobiDB-lite"/>
    </source>
</evidence>
<evidence type="ECO:0000259" key="7">
    <source>
        <dbReference type="PROSITE" id="PS51898"/>
    </source>
</evidence>
<dbReference type="InterPro" id="IPR011010">
    <property type="entry name" value="DNA_brk_join_enz"/>
</dbReference>
<dbReference type="Gene3D" id="1.10.150.130">
    <property type="match status" value="1"/>
</dbReference>
<dbReference type="PANTHER" id="PTHR30349">
    <property type="entry name" value="PHAGE INTEGRASE-RELATED"/>
    <property type="match status" value="1"/>
</dbReference>
<dbReference type="GO" id="GO:0006310">
    <property type="term" value="P:DNA recombination"/>
    <property type="evidence" value="ECO:0007669"/>
    <property type="project" value="UniProtKB-KW"/>
</dbReference>
<accession>W1JAD0</accession>
<dbReference type="GO" id="GO:0015074">
    <property type="term" value="P:DNA integration"/>
    <property type="evidence" value="ECO:0007669"/>
    <property type="project" value="UniProtKB-KW"/>
</dbReference>
<dbReference type="GO" id="GO:0003677">
    <property type="term" value="F:DNA binding"/>
    <property type="evidence" value="ECO:0007669"/>
    <property type="project" value="UniProtKB-UniRule"/>
</dbReference>
<evidence type="ECO:0000256" key="2">
    <source>
        <dbReference type="ARBA" id="ARBA00022908"/>
    </source>
</evidence>
<feature type="region of interest" description="Disordered" evidence="6">
    <location>
        <begin position="305"/>
        <end position="351"/>
    </location>
</feature>
<name>W1JAD0_9GAMM</name>
<evidence type="ECO:0000256" key="5">
    <source>
        <dbReference type="PROSITE-ProRule" id="PRU01248"/>
    </source>
</evidence>
<organism evidence="9 10">
    <name type="scientific">Xenorhabdus cabanillasii JM26</name>
    <dbReference type="NCBI Taxonomy" id="1427517"/>
    <lineage>
        <taxon>Bacteria</taxon>
        <taxon>Pseudomonadati</taxon>
        <taxon>Pseudomonadota</taxon>
        <taxon>Gammaproteobacteria</taxon>
        <taxon>Enterobacterales</taxon>
        <taxon>Morganellaceae</taxon>
        <taxon>Xenorhabdus</taxon>
    </lineage>
</organism>
<dbReference type="InterPro" id="IPR050090">
    <property type="entry name" value="Tyrosine_recombinase_XerCD"/>
</dbReference>
<comment type="similarity">
    <text evidence="1">Belongs to the 'phage' integrase family.</text>
</comment>
<dbReference type="InterPro" id="IPR010998">
    <property type="entry name" value="Integrase_recombinase_N"/>
</dbReference>
<dbReference type="InterPro" id="IPR002104">
    <property type="entry name" value="Integrase_catalytic"/>
</dbReference>
<dbReference type="PROSITE" id="PS51900">
    <property type="entry name" value="CB"/>
    <property type="match status" value="1"/>
</dbReference>
<evidence type="ECO:0000256" key="4">
    <source>
        <dbReference type="ARBA" id="ARBA00023172"/>
    </source>
</evidence>
<dbReference type="SUPFAM" id="SSF56349">
    <property type="entry name" value="DNA breaking-rejoining enzymes"/>
    <property type="match status" value="1"/>
</dbReference>
<dbReference type="Gene3D" id="1.10.443.10">
    <property type="entry name" value="Intergrase catalytic core"/>
    <property type="match status" value="1"/>
</dbReference>
<dbReference type="InterPro" id="IPR044068">
    <property type="entry name" value="CB"/>
</dbReference>
<dbReference type="PANTHER" id="PTHR30349:SF41">
    <property type="entry name" value="INTEGRASE_RECOMBINASE PROTEIN MJ0367-RELATED"/>
    <property type="match status" value="1"/>
</dbReference>
<dbReference type="NCBIfam" id="NF002331">
    <property type="entry name" value="PRK01287.1"/>
    <property type="match status" value="1"/>
</dbReference>
<evidence type="ECO:0000259" key="8">
    <source>
        <dbReference type="PROSITE" id="PS51900"/>
    </source>
</evidence>
<dbReference type="Proteomes" id="UP000019197">
    <property type="component" value="Unassembled WGS sequence"/>
</dbReference>
<evidence type="ECO:0000256" key="3">
    <source>
        <dbReference type="ARBA" id="ARBA00023125"/>
    </source>
</evidence>
<evidence type="ECO:0000313" key="10">
    <source>
        <dbReference type="Proteomes" id="UP000019197"/>
    </source>
</evidence>
<gene>
    <name evidence="9" type="primary">xerC</name>
    <name evidence="9" type="ORF">XCR1_3330001</name>
</gene>
<keyword evidence="3 5" id="KW-0238">DNA-binding</keyword>
<dbReference type="InterPro" id="IPR013762">
    <property type="entry name" value="Integrase-like_cat_sf"/>
</dbReference>
<proteinExistence type="inferred from homology"/>
<dbReference type="EMBL" id="CBXE010000261">
    <property type="protein sequence ID" value="CDL86430.1"/>
    <property type="molecule type" value="Genomic_DNA"/>
</dbReference>
<comment type="caution">
    <text evidence="9">The sequence shown here is derived from an EMBL/GenBank/DDBJ whole genome shotgun (WGS) entry which is preliminary data.</text>
</comment>
<sequence length="351" mass="40135">MKTHEMPPPDTLCRQLDMYLDTLLARGFSPRAVADNRSQLQPFVTWCEQRGVGHAPQVNLLLLESWQRTLRAHRKADGQPYSASARRKRLGTLRRWFAWLLSRHHILYNPAEELVLPRAERRLPVQGLNEHETTQVMASLDARTPTDFRNRVMLEVLWSTGIRRGELRNLRTGDIDPHRGTLMVRQGKGQKDRVVPIGERALAWLSRYQGEVRPWLLGRHDSEYLFVTQRGQPLCLGMITQIAGQAIRERARLDKPGACHVFRHTMATQMLDNGADIRHIQAMLGHEKLDTTQIYTQVAIGQLKKVHQQTHPAERDNPALPKTDNPAETPESLSDRGDAESTAPDRQPRRG</sequence>
<evidence type="ECO:0000313" key="9">
    <source>
        <dbReference type="EMBL" id="CDL86430.1"/>
    </source>
</evidence>